<dbReference type="RefSeq" id="WP_004674879.1">
    <property type="nucleotide sequence ID" value="NZ_KB849218.1"/>
</dbReference>
<proteinExistence type="predicted"/>
<dbReference type="GO" id="GO:0003677">
    <property type="term" value="F:DNA binding"/>
    <property type="evidence" value="ECO:0007669"/>
    <property type="project" value="InterPro"/>
</dbReference>
<dbReference type="PROSITE" id="PS50943">
    <property type="entry name" value="HTH_CROC1"/>
    <property type="match status" value="1"/>
</dbReference>
<dbReference type="PATRIC" id="fig|1217671.3.peg.2402"/>
<dbReference type="Proteomes" id="UP000018426">
    <property type="component" value="Unassembled WGS sequence"/>
</dbReference>
<gene>
    <name evidence="2" type="ORF">F989_02441</name>
</gene>
<protein>
    <recommendedName>
        <fullName evidence="1">HTH cro/C1-type domain-containing protein</fullName>
    </recommendedName>
</protein>
<dbReference type="Gene3D" id="1.10.260.40">
    <property type="entry name" value="lambda repressor-like DNA-binding domains"/>
    <property type="match status" value="1"/>
</dbReference>
<reference evidence="2 3" key="1">
    <citation type="submission" date="2013-02" db="EMBL/GenBank/DDBJ databases">
        <title>The Genome Sequence of Acinetobacter parvus NIPH 1103.</title>
        <authorList>
            <consortium name="The Broad Institute Genome Sequencing Platform"/>
            <consortium name="The Broad Institute Genome Sequencing Center for Infectious Disease"/>
            <person name="Cerqueira G."/>
            <person name="Feldgarden M."/>
            <person name="Courvalin P."/>
            <person name="Perichon B."/>
            <person name="Grillot-Courvalin C."/>
            <person name="Clermont D."/>
            <person name="Rocha E."/>
            <person name="Yoon E.-J."/>
            <person name="Nemec A."/>
            <person name="Walker B."/>
            <person name="Young S.K."/>
            <person name="Zeng Q."/>
            <person name="Gargeya S."/>
            <person name="Fitzgerald M."/>
            <person name="Haas B."/>
            <person name="Abouelleil A."/>
            <person name="Alvarado L."/>
            <person name="Arachchi H.M."/>
            <person name="Berlin A.M."/>
            <person name="Chapman S.B."/>
            <person name="Dewar J."/>
            <person name="Goldberg J."/>
            <person name="Griggs A."/>
            <person name="Gujja S."/>
            <person name="Hansen M."/>
            <person name="Howarth C."/>
            <person name="Imamovic A."/>
            <person name="Larimer J."/>
            <person name="McCowan C."/>
            <person name="Murphy C."/>
            <person name="Neiman D."/>
            <person name="Pearson M."/>
            <person name="Priest M."/>
            <person name="Roberts A."/>
            <person name="Saif S."/>
            <person name="Shea T."/>
            <person name="Sisk P."/>
            <person name="Sykes S."/>
            <person name="Wortman J."/>
            <person name="Nusbaum C."/>
            <person name="Birren B."/>
        </authorList>
    </citation>
    <scope>NUCLEOTIDE SEQUENCE [LARGE SCALE GENOMIC DNA]</scope>
    <source>
        <strain evidence="2 3">NIPH 1103</strain>
    </source>
</reference>
<dbReference type="InterPro" id="IPR001387">
    <property type="entry name" value="Cro/C1-type_HTH"/>
</dbReference>
<dbReference type="SUPFAM" id="SSF47413">
    <property type="entry name" value="lambda repressor-like DNA-binding domains"/>
    <property type="match status" value="1"/>
</dbReference>
<dbReference type="AlphaFoldDB" id="N8Q124"/>
<dbReference type="EMBL" id="APOL01000042">
    <property type="protein sequence ID" value="ENU32461.1"/>
    <property type="molecule type" value="Genomic_DNA"/>
</dbReference>
<evidence type="ECO:0000259" key="1">
    <source>
        <dbReference type="PROSITE" id="PS50943"/>
    </source>
</evidence>
<sequence>MQEFNEKEAFSKRLKQQLAKKGWVTNSPTWLAKEFNIRYSGQSVSIQTASNWLAGTAIPSQDKLQILAAWLDISSQWLRFGEQNAEPDQASTHKNVQFYMDDLPLKIAKLTPKQKQLVYQIVEELLSHSSSSN</sequence>
<organism evidence="2 3">
    <name type="scientific">Acinetobacter parvus NIPH 1103</name>
    <dbReference type="NCBI Taxonomy" id="1217671"/>
    <lineage>
        <taxon>Bacteria</taxon>
        <taxon>Pseudomonadati</taxon>
        <taxon>Pseudomonadota</taxon>
        <taxon>Gammaproteobacteria</taxon>
        <taxon>Moraxellales</taxon>
        <taxon>Moraxellaceae</taxon>
        <taxon>Acinetobacter</taxon>
    </lineage>
</organism>
<dbReference type="CDD" id="cd00093">
    <property type="entry name" value="HTH_XRE"/>
    <property type="match status" value="1"/>
</dbReference>
<dbReference type="HOGENOM" id="CLU_124846_1_0_6"/>
<evidence type="ECO:0000313" key="2">
    <source>
        <dbReference type="EMBL" id="ENU32461.1"/>
    </source>
</evidence>
<dbReference type="InterPro" id="IPR010982">
    <property type="entry name" value="Lambda_DNA-bd_dom_sf"/>
</dbReference>
<evidence type="ECO:0000313" key="3">
    <source>
        <dbReference type="Proteomes" id="UP000018426"/>
    </source>
</evidence>
<feature type="domain" description="HTH cro/C1-type" evidence="1">
    <location>
        <begin position="44"/>
        <end position="78"/>
    </location>
</feature>
<accession>N8Q124</accession>
<name>N8Q124_9GAMM</name>
<comment type="caution">
    <text evidence="2">The sequence shown here is derived from an EMBL/GenBank/DDBJ whole genome shotgun (WGS) entry which is preliminary data.</text>
</comment>